<accession>A0ABV8I0Y3</accession>
<organism evidence="3 4">
    <name type="scientific">Streptomyces polygonati</name>
    <dbReference type="NCBI Taxonomy" id="1617087"/>
    <lineage>
        <taxon>Bacteria</taxon>
        <taxon>Bacillati</taxon>
        <taxon>Actinomycetota</taxon>
        <taxon>Actinomycetes</taxon>
        <taxon>Kitasatosporales</taxon>
        <taxon>Streptomycetaceae</taxon>
        <taxon>Streptomyces</taxon>
    </lineage>
</organism>
<keyword evidence="1" id="KW-0723">Serine/threonine-protein kinase</keyword>
<feature type="domain" description="Histidine kinase/HSP90-like ATPase" evidence="2">
    <location>
        <begin position="10"/>
        <end position="126"/>
    </location>
</feature>
<keyword evidence="1" id="KW-0418">Kinase</keyword>
<keyword evidence="3" id="KW-0547">Nucleotide-binding</keyword>
<dbReference type="Proteomes" id="UP001595765">
    <property type="component" value="Unassembled WGS sequence"/>
</dbReference>
<sequence>MRSSEVYAGEPGAVAAARRQIAVFFDRIGGEDGAVAAPPHLLMEAQLVVSELVTNAVKHTTGPCGLDLELLSDAVEITVWDTSSAPVAVMGHDPARVGRHGLEIVVALSSGFEVTHTAAGKRITVRLPL</sequence>
<evidence type="ECO:0000313" key="3">
    <source>
        <dbReference type="EMBL" id="MFC4036134.1"/>
    </source>
</evidence>
<evidence type="ECO:0000256" key="1">
    <source>
        <dbReference type="ARBA" id="ARBA00022527"/>
    </source>
</evidence>
<dbReference type="GO" id="GO:0005524">
    <property type="term" value="F:ATP binding"/>
    <property type="evidence" value="ECO:0007669"/>
    <property type="project" value="UniProtKB-KW"/>
</dbReference>
<evidence type="ECO:0000259" key="2">
    <source>
        <dbReference type="Pfam" id="PF13581"/>
    </source>
</evidence>
<dbReference type="PANTHER" id="PTHR35526:SF3">
    <property type="entry name" value="ANTI-SIGMA-F FACTOR RSBW"/>
    <property type="match status" value="1"/>
</dbReference>
<comment type="caution">
    <text evidence="3">The sequence shown here is derived from an EMBL/GenBank/DDBJ whole genome shotgun (WGS) entry which is preliminary data.</text>
</comment>
<keyword evidence="4" id="KW-1185">Reference proteome</keyword>
<dbReference type="CDD" id="cd16936">
    <property type="entry name" value="HATPase_RsbW-like"/>
    <property type="match status" value="1"/>
</dbReference>
<name>A0ABV8I0Y3_9ACTN</name>
<dbReference type="PANTHER" id="PTHR35526">
    <property type="entry name" value="ANTI-SIGMA-F FACTOR RSBW-RELATED"/>
    <property type="match status" value="1"/>
</dbReference>
<evidence type="ECO:0000313" key="4">
    <source>
        <dbReference type="Proteomes" id="UP001595765"/>
    </source>
</evidence>
<dbReference type="Pfam" id="PF13581">
    <property type="entry name" value="HATPase_c_2"/>
    <property type="match status" value="1"/>
</dbReference>
<dbReference type="InterPro" id="IPR036890">
    <property type="entry name" value="HATPase_C_sf"/>
</dbReference>
<keyword evidence="3" id="KW-0067">ATP-binding</keyword>
<protein>
    <submittedName>
        <fullName evidence="3">ATP-binding protein</fullName>
    </submittedName>
</protein>
<keyword evidence="1" id="KW-0808">Transferase</keyword>
<proteinExistence type="predicted"/>
<dbReference type="SUPFAM" id="SSF55874">
    <property type="entry name" value="ATPase domain of HSP90 chaperone/DNA topoisomerase II/histidine kinase"/>
    <property type="match status" value="1"/>
</dbReference>
<dbReference type="InterPro" id="IPR003594">
    <property type="entry name" value="HATPase_dom"/>
</dbReference>
<reference evidence="4" key="1">
    <citation type="journal article" date="2019" name="Int. J. Syst. Evol. Microbiol.">
        <title>The Global Catalogue of Microorganisms (GCM) 10K type strain sequencing project: providing services to taxonomists for standard genome sequencing and annotation.</title>
        <authorList>
            <consortium name="The Broad Institute Genomics Platform"/>
            <consortium name="The Broad Institute Genome Sequencing Center for Infectious Disease"/>
            <person name="Wu L."/>
            <person name="Ma J."/>
        </authorList>
    </citation>
    <scope>NUCLEOTIDE SEQUENCE [LARGE SCALE GENOMIC DNA]</scope>
    <source>
        <strain evidence="4">CGMCC 4.7237</strain>
    </source>
</reference>
<gene>
    <name evidence="3" type="ORF">ACFO3J_32485</name>
</gene>
<dbReference type="Gene3D" id="3.30.565.10">
    <property type="entry name" value="Histidine kinase-like ATPase, C-terminal domain"/>
    <property type="match status" value="1"/>
</dbReference>
<dbReference type="EMBL" id="JBHSBB010000038">
    <property type="protein sequence ID" value="MFC4036134.1"/>
    <property type="molecule type" value="Genomic_DNA"/>
</dbReference>
<dbReference type="RefSeq" id="WP_386437300.1">
    <property type="nucleotide sequence ID" value="NZ_JBHSBB010000038.1"/>
</dbReference>
<dbReference type="InterPro" id="IPR050267">
    <property type="entry name" value="Anti-sigma-factor_SerPK"/>
</dbReference>